<dbReference type="InterPro" id="IPR051055">
    <property type="entry name" value="PIF1_helicase"/>
</dbReference>
<dbReference type="Pfam" id="PF13245">
    <property type="entry name" value="AAA_19"/>
    <property type="match status" value="1"/>
</dbReference>
<dbReference type="PANTHER" id="PTHR47642:SF5">
    <property type="entry name" value="ATP-DEPENDENT DNA HELICASE"/>
    <property type="match status" value="1"/>
</dbReference>
<accession>A0ABP0PT94</accession>
<keyword evidence="3" id="KW-1185">Reference proteome</keyword>
<dbReference type="SUPFAM" id="SSF52540">
    <property type="entry name" value="P-loop containing nucleoside triphosphate hydrolases"/>
    <property type="match status" value="1"/>
</dbReference>
<evidence type="ECO:0000313" key="3">
    <source>
        <dbReference type="Proteomes" id="UP001642484"/>
    </source>
</evidence>
<feature type="region of interest" description="Disordered" evidence="1">
    <location>
        <begin position="456"/>
        <end position="475"/>
    </location>
</feature>
<comment type="caution">
    <text evidence="2">The sequence shown here is derived from an EMBL/GenBank/DDBJ whole genome shotgun (WGS) entry which is preliminary data.</text>
</comment>
<protein>
    <recommendedName>
        <fullName evidence="4">ATP-dependent DNA helicase</fullName>
    </recommendedName>
</protein>
<evidence type="ECO:0008006" key="4">
    <source>
        <dbReference type="Google" id="ProtNLM"/>
    </source>
</evidence>
<dbReference type="EMBL" id="CAXAMN010023639">
    <property type="protein sequence ID" value="CAK9079258.1"/>
    <property type="molecule type" value="Genomic_DNA"/>
</dbReference>
<organism evidence="2 3">
    <name type="scientific">Durusdinium trenchii</name>
    <dbReference type="NCBI Taxonomy" id="1381693"/>
    <lineage>
        <taxon>Eukaryota</taxon>
        <taxon>Sar</taxon>
        <taxon>Alveolata</taxon>
        <taxon>Dinophyceae</taxon>
        <taxon>Suessiales</taxon>
        <taxon>Symbiodiniaceae</taxon>
        <taxon>Durusdinium</taxon>
    </lineage>
</organism>
<evidence type="ECO:0000256" key="1">
    <source>
        <dbReference type="SAM" id="MobiDB-lite"/>
    </source>
</evidence>
<name>A0ABP0PT94_9DINO</name>
<dbReference type="PANTHER" id="PTHR47642">
    <property type="entry name" value="ATP-DEPENDENT DNA HELICASE"/>
    <property type="match status" value="1"/>
</dbReference>
<feature type="non-terminal residue" evidence="2">
    <location>
        <position position="1"/>
    </location>
</feature>
<proteinExistence type="predicted"/>
<gene>
    <name evidence="2" type="ORF">CCMP2556_LOCUS39041</name>
</gene>
<dbReference type="InterPro" id="IPR027417">
    <property type="entry name" value="P-loop_NTPase"/>
</dbReference>
<dbReference type="Proteomes" id="UP001642484">
    <property type="component" value="Unassembled WGS sequence"/>
</dbReference>
<dbReference type="Gene3D" id="3.40.50.300">
    <property type="entry name" value="P-loop containing nucleotide triphosphate hydrolases"/>
    <property type="match status" value="1"/>
</dbReference>
<reference evidence="2 3" key="1">
    <citation type="submission" date="2024-02" db="EMBL/GenBank/DDBJ databases">
        <authorList>
            <person name="Chen Y."/>
            <person name="Shah S."/>
            <person name="Dougan E. K."/>
            <person name="Thang M."/>
            <person name="Chan C."/>
        </authorList>
    </citation>
    <scope>NUCLEOTIDE SEQUENCE [LARGE SCALE GENOMIC DNA]</scope>
</reference>
<sequence>LRAGSGADGVAAASSGSGMVGPVLAFRGEIEAQGRGSLHPHILVWLVCGHLEVLSQLTEILRTKQHELRQRLKEFMQLAVASFESISHASVQAAPRCAGSDVLDAPVKITEVARDLFRGDGGSDKELLEQLKEKTPEQEEYLLWISEEDWRRPKFQVEATTTDKQSIFATPINQLSVAATPKYRLRSLLCDPHVPELDADAWRTAFQQDLHSLMPSLLRHVCTESCYKYSDSTSKTFRICRHGFYHVIHICDGCRVRRKGKYLRPTLYIAGEDEAAHGMEGRLRPIQLSPFECQTCYGGTVSGRHNLDLQDMRRVVSPHLWLDPDDQLPHVGSLDFLGYMASWEWTGCQYEARPQLAAEPLSWIGRKKSLTTSFRSGWRHAYRSKLAVAEPTQTEEAEEAGEQDVELSQAISISVNEAFCDGINTGFYVNNYTTKPGPGLKTLMDELQTGIQRLENENKEREEKRKAEREAAEAAGEHLPGRRNKIFADTLRTLMRLTASYRRCHWKSAAEIIFPLLYQHLTFASHRTWKLYVKKAVFFAVEAWRRQYGDSVLQHIEDPGGEAEPVVFRRPGVDDLELKGWKKVYRKDPATEVVDEIFIGPNGQVCPDLLAAFEEYQGRERKNAGQALSYVQELLKLHAVTEIVVPTATDASVATNLQSLQADGQEVAVKTTSNVEAKRLAVTSSSLEDYLFRGDHPLLAGMSWATYGTWVYRVELARGADKSVKSAIPRFVDIYFDASYKLCNSHAQRIASEPRVPMFEGFTMPPLTHDSERNAMYKQVQYLDAETLPPTEQDFDLGKPRCTVSMYSSLLAQQRIANLEGLARARQHKPKRRRDEDAHLHEEYVKMHTLGGADDVGADGDNDENLEALVEETSVVKKEIFPPIGLRLTAEEQKQLLRFDLQGRKNDYVKTFLQETWMRDDVFEDVRQDLYWSVRETKPGEEEEDIEAQTDEPDEVVRLRTLRLLLPLLPRDCARFTDQKVYATPSAMLSDMVANLPITGRLNEDQMLFVLRFGDILDTVWKEEQELPPERRSVYHMLLLGQGGSGKTHVVQNFIFPVVHFIWPPSKEEESLMVVAAKNSQAKNISTEGVRAKTLHRAGCMRIQSLRNQDLAPGKKEKALEKTWKNVRVLIIEEISMVSAVLYNMLDFRAMCGRRLPFKVDRDTYMKVGCAFGRVPIVVHLGDFFQLRPTGQISLIEDLNRRDEEGQYVHKEVPGVEVQHAQKLFSEIPDVYELRGTMRFKPQDPLIEILQCMRLGHTLPDRLWAQFQERVVRDEAPGIADARLESENFRSGYCMSIYWASLIRMMYRRTILQASRCNQTLVFLQAADTCMGMNHETGLRFLNQPNPYNTGLIHGILPCFVGMEIRLLARVDADQGLVQDTVATIMDFGFHDADRARYLKTPAGEMFTPRYVPSGLLVSIKGYQGCSGRESFVPLCAKHTNSPEQAEKLARSFYWFEAEEVVVSYSGLQIRRCGFRATNAQCLTSTASQGLTLRSGTVVDCGRQKEKDDDEWWLHLYVMLSRVTCLSDLLLVRPPPRELLEKGPPVGVAKSLEKFQQRATECRAGVTMRHGRRSDGTA</sequence>
<evidence type="ECO:0000313" key="2">
    <source>
        <dbReference type="EMBL" id="CAK9079258.1"/>
    </source>
</evidence>